<dbReference type="Proteomes" id="UP000464374">
    <property type="component" value="Chromosome"/>
</dbReference>
<dbReference type="KEGG" id="trz:GWP43_08960"/>
<dbReference type="PANTHER" id="PTHR39209">
    <property type="match status" value="1"/>
</dbReference>
<dbReference type="RefSeq" id="WP_162663864.1">
    <property type="nucleotide sequence ID" value="NZ_CP048020.1"/>
</dbReference>
<dbReference type="SUPFAM" id="SSF56037">
    <property type="entry name" value="PheT/TilS domain"/>
    <property type="match status" value="1"/>
</dbReference>
<dbReference type="SMART" id="SM00873">
    <property type="entry name" value="B3_4"/>
    <property type="match status" value="1"/>
</dbReference>
<evidence type="ECO:0000259" key="1">
    <source>
        <dbReference type="SMART" id="SM00873"/>
    </source>
</evidence>
<dbReference type="InterPro" id="IPR005146">
    <property type="entry name" value="B3/B4_tRNA-bd"/>
</dbReference>
<feature type="domain" description="B3/B4 tRNA-binding" evidence="1">
    <location>
        <begin position="64"/>
        <end position="213"/>
    </location>
</feature>
<dbReference type="Gene3D" id="3.50.40.10">
    <property type="entry name" value="Phenylalanyl-trna Synthetase, Chain B, domain 3"/>
    <property type="match status" value="1"/>
</dbReference>
<dbReference type="GO" id="GO:0004826">
    <property type="term" value="F:phenylalanine-tRNA ligase activity"/>
    <property type="evidence" value="ECO:0007669"/>
    <property type="project" value="InterPro"/>
</dbReference>
<proteinExistence type="predicted"/>
<accession>A0A6P1Y195</accession>
<protein>
    <submittedName>
        <fullName evidence="2">B3/4 domain-containing protein</fullName>
    </submittedName>
</protein>
<gene>
    <name evidence="2" type="ORF">GWP43_08960</name>
</gene>
<sequence length="234" mass="25997">MSKFLADASFWELFPQAQLGVVLLKGIDNSGESVRDIKVLLSRSNADAEKFLVKNVFSENPVIAIWRDAYRKFKTKKGVRCSIEALLKRVEKQNPVSYINPLVDIYNAASLQFGLPCGAEDSDAFDGDLILGVTKGGDDFFALGDEEHSQTLEGELCYRDNKGAVCRCFNWRDGQRTMITENTKNAFIIMENLDPARLEDLKAALALIGEYAQKYLGASVTTEILTQANPSIEL</sequence>
<dbReference type="GO" id="GO:0003723">
    <property type="term" value="F:RNA binding"/>
    <property type="evidence" value="ECO:0007669"/>
    <property type="project" value="InterPro"/>
</dbReference>
<evidence type="ECO:0000313" key="2">
    <source>
        <dbReference type="EMBL" id="QHX43547.1"/>
    </source>
</evidence>
<dbReference type="Pfam" id="PF03483">
    <property type="entry name" value="B3_4"/>
    <property type="match status" value="1"/>
</dbReference>
<evidence type="ECO:0000313" key="3">
    <source>
        <dbReference type="Proteomes" id="UP000464374"/>
    </source>
</evidence>
<dbReference type="AlphaFoldDB" id="A0A6P1Y195"/>
<reference evidence="2 3" key="1">
    <citation type="submission" date="2020-01" db="EMBL/GenBank/DDBJ databases">
        <title>Complete genome sequence of a human oral phylogroup 1 Treponema sp. strain ATCC 700766, originally isolated from periodontitis dental plaque.</title>
        <authorList>
            <person name="Chan Y."/>
            <person name="Huo Y.-B."/>
            <person name="Yu X.-L."/>
            <person name="Zeng H."/>
            <person name="Leung W.-K."/>
            <person name="Watt R.M."/>
        </authorList>
    </citation>
    <scope>NUCLEOTIDE SEQUENCE [LARGE SCALE GENOMIC DNA]</scope>
    <source>
        <strain evidence="2 3">OMZ 804</strain>
    </source>
</reference>
<dbReference type="PANTHER" id="PTHR39209:SF2">
    <property type="entry name" value="CYTOPLASMIC PROTEIN"/>
    <property type="match status" value="1"/>
</dbReference>
<dbReference type="InterPro" id="IPR020825">
    <property type="entry name" value="Phe-tRNA_synthase-like_B3/B4"/>
</dbReference>
<dbReference type="EMBL" id="CP048020">
    <property type="protein sequence ID" value="QHX43547.1"/>
    <property type="molecule type" value="Genomic_DNA"/>
</dbReference>
<organism evidence="2 3">
    <name type="scientific">Treponema vincentii</name>
    <dbReference type="NCBI Taxonomy" id="69710"/>
    <lineage>
        <taxon>Bacteria</taxon>
        <taxon>Pseudomonadati</taxon>
        <taxon>Spirochaetota</taxon>
        <taxon>Spirochaetia</taxon>
        <taxon>Spirochaetales</taxon>
        <taxon>Treponemataceae</taxon>
        <taxon>Treponema</taxon>
    </lineage>
</organism>
<name>A0A6P1Y195_9SPIR</name>